<evidence type="ECO:0000313" key="3">
    <source>
        <dbReference type="Proteomes" id="UP000533306"/>
    </source>
</evidence>
<dbReference type="Proteomes" id="UP000533306">
    <property type="component" value="Unassembled WGS sequence"/>
</dbReference>
<dbReference type="RefSeq" id="WP_183831179.1">
    <property type="nucleotide sequence ID" value="NZ_JACHEU010000001.1"/>
</dbReference>
<dbReference type="Gene3D" id="3.40.50.1820">
    <property type="entry name" value="alpha/beta hydrolase"/>
    <property type="match status" value="1"/>
</dbReference>
<comment type="caution">
    <text evidence="2">The sequence shown here is derived from an EMBL/GenBank/DDBJ whole genome shotgun (WGS) entry which is preliminary data.</text>
</comment>
<organism evidence="2 3">
    <name type="scientific">Aquamicrobium lusatiense</name>
    <dbReference type="NCBI Taxonomy" id="89772"/>
    <lineage>
        <taxon>Bacteria</taxon>
        <taxon>Pseudomonadati</taxon>
        <taxon>Pseudomonadota</taxon>
        <taxon>Alphaproteobacteria</taxon>
        <taxon>Hyphomicrobiales</taxon>
        <taxon>Phyllobacteriaceae</taxon>
        <taxon>Aquamicrobium</taxon>
    </lineage>
</organism>
<keyword evidence="2" id="KW-0378">Hydrolase</keyword>
<dbReference type="InterPro" id="IPR022742">
    <property type="entry name" value="Hydrolase_4"/>
</dbReference>
<evidence type="ECO:0000313" key="2">
    <source>
        <dbReference type="EMBL" id="MBB6013422.1"/>
    </source>
</evidence>
<dbReference type="EMBL" id="JACHEU010000001">
    <property type="protein sequence ID" value="MBB6013422.1"/>
    <property type="molecule type" value="Genomic_DNA"/>
</dbReference>
<protein>
    <submittedName>
        <fullName evidence="2">Alpha-beta hydrolase superfamily lysophospholipase</fullName>
    </submittedName>
</protein>
<reference evidence="2 3" key="1">
    <citation type="submission" date="2020-08" db="EMBL/GenBank/DDBJ databases">
        <title>Genomic Encyclopedia of Type Strains, Phase IV (KMG-IV): sequencing the most valuable type-strain genomes for metagenomic binning, comparative biology and taxonomic classification.</title>
        <authorList>
            <person name="Goeker M."/>
        </authorList>
    </citation>
    <scope>NUCLEOTIDE SEQUENCE [LARGE SCALE GENOMIC DNA]</scope>
    <source>
        <strain evidence="2 3">DSM 11099</strain>
    </source>
</reference>
<gene>
    <name evidence="2" type="ORF">HNR59_002767</name>
</gene>
<dbReference type="PANTHER" id="PTHR11614">
    <property type="entry name" value="PHOSPHOLIPASE-RELATED"/>
    <property type="match status" value="1"/>
</dbReference>
<proteinExistence type="predicted"/>
<sequence>MSFSDRQTLSTGSGATLNLYVEPASAAPRGVIQINHGLAEHAARYAAFAKFLSAHGFHVYAHDHRGHGFTRAPDAPPGRFAAPDTTKGRFAGKDGVEKLIADVDAVHDLIAQKHPGLPVIVFGHSMGGMIALNYVLRHSGRIHAASVWNSNFQSGLAALAARAILGLERFRLGSDVPSRLLPKLTFEAWGKAVPGHRTLFDWLSRDPAEVDAYIADPLCGWNASVSLWIDLFRLAGNGADNAQFAGIRRTLPFYLVGGESDPATDGGKSMRQLSSRMKTMGFSDVTTTIWPQTRHESLNEINRDQIMADFMGWLERVCPAGSGPSHPA</sequence>
<evidence type="ECO:0000259" key="1">
    <source>
        <dbReference type="Pfam" id="PF12146"/>
    </source>
</evidence>
<dbReference type="GO" id="GO:0016787">
    <property type="term" value="F:hydrolase activity"/>
    <property type="evidence" value="ECO:0007669"/>
    <property type="project" value="UniProtKB-KW"/>
</dbReference>
<accession>A0A7W9S3I7</accession>
<dbReference type="AlphaFoldDB" id="A0A7W9S3I7"/>
<dbReference type="Pfam" id="PF12146">
    <property type="entry name" value="Hydrolase_4"/>
    <property type="match status" value="1"/>
</dbReference>
<dbReference type="SUPFAM" id="SSF53474">
    <property type="entry name" value="alpha/beta-Hydrolases"/>
    <property type="match status" value="1"/>
</dbReference>
<feature type="domain" description="Serine aminopeptidase S33" evidence="1">
    <location>
        <begin position="27"/>
        <end position="301"/>
    </location>
</feature>
<keyword evidence="3" id="KW-1185">Reference proteome</keyword>
<name>A0A7W9S3I7_9HYPH</name>
<dbReference type="InterPro" id="IPR051044">
    <property type="entry name" value="MAG_DAG_Lipase"/>
</dbReference>
<dbReference type="InterPro" id="IPR029058">
    <property type="entry name" value="AB_hydrolase_fold"/>
</dbReference>